<feature type="compositionally biased region" description="Low complexity" evidence="5">
    <location>
        <begin position="453"/>
        <end position="466"/>
    </location>
</feature>
<dbReference type="PIRSF" id="PIRSF031802">
    <property type="entry name" value="UCP031802"/>
    <property type="match status" value="1"/>
</dbReference>
<dbReference type="InterPro" id="IPR016982">
    <property type="entry name" value="Mms48"/>
</dbReference>
<dbReference type="Gene3D" id="1.25.40.10">
    <property type="entry name" value="Tetratricopeptide repeat domain"/>
    <property type="match status" value="1"/>
</dbReference>
<dbReference type="RefSeq" id="WP_116683938.1">
    <property type="nucleotide sequence ID" value="NZ_QURL01000005.1"/>
</dbReference>
<dbReference type="GO" id="GO:0016020">
    <property type="term" value="C:membrane"/>
    <property type="evidence" value="ECO:0007669"/>
    <property type="project" value="UniProtKB-SubCell"/>
</dbReference>
<evidence type="ECO:0000256" key="2">
    <source>
        <dbReference type="ARBA" id="ARBA00022692"/>
    </source>
</evidence>
<feature type="transmembrane region" description="Helical" evidence="6">
    <location>
        <begin position="87"/>
        <end position="107"/>
    </location>
</feature>
<dbReference type="InterPro" id="IPR010817">
    <property type="entry name" value="HemY_N"/>
</dbReference>
<feature type="transmembrane region" description="Helical" evidence="6">
    <location>
        <begin position="43"/>
        <end position="66"/>
    </location>
</feature>
<evidence type="ECO:0000256" key="4">
    <source>
        <dbReference type="ARBA" id="ARBA00023136"/>
    </source>
</evidence>
<evidence type="ECO:0000256" key="3">
    <source>
        <dbReference type="ARBA" id="ARBA00022989"/>
    </source>
</evidence>
<keyword evidence="4 6" id="KW-0472">Membrane</keyword>
<sequence>MWGILTFSILILALYLGFGWLADHPGSATFIWFGQSLEIPMVLFLAGAAALIVVSILLVWIVVKLFQAPSSVSSWNSGRRRSKGHSYLSRGVLAAGAGNATLARQMIKKSRGRVGEEDRAILGFLDAQTALIEGDHERAVSIFRDMENDPDTKVLALRGLYLEAKRVDDETGQEYYAERALRIAPNLPWAAEAVLERKSASGQWDDAMRVLEAQRSIDLVDDAGAKRLRAIILTGKSRDWLESDPKGARGLARKAQKIDPGFVPAALAAAAAAGKLNDPRRVTRYIETTWVNAPHPDLADAYIHADPGDTAGDRLKRAKKLKALNGESVEADMAIARVALETGDYPLARTSALSAASKRPSESVYLLLADIEEEETGDVGLVREWLAQAIAAPRDPVWMAEGVILDEWQAVSPVNHKLGAVEWKAPVEHREQSAHRILEDRGRRYGNDARVIGSHSSSAGEAGSRSVNGTKAPVAESDPHRARSVASAPGAEPSSDGTYPSALLAIKAHSDEGDVRQHR</sequence>
<keyword evidence="2 6" id="KW-0812">Transmembrane</keyword>
<dbReference type="Proteomes" id="UP000264310">
    <property type="component" value="Unassembled WGS sequence"/>
</dbReference>
<keyword evidence="9" id="KW-1185">Reference proteome</keyword>
<dbReference type="OrthoDB" id="9798343at2"/>
<protein>
    <submittedName>
        <fullName evidence="8">Heme biosynthesis protein HemY</fullName>
    </submittedName>
</protein>
<evidence type="ECO:0000313" key="9">
    <source>
        <dbReference type="Proteomes" id="UP000264310"/>
    </source>
</evidence>
<dbReference type="Pfam" id="PF07219">
    <property type="entry name" value="HemY_N"/>
    <property type="match status" value="1"/>
</dbReference>
<evidence type="ECO:0000313" key="8">
    <source>
        <dbReference type="EMBL" id="RFC63121.1"/>
    </source>
</evidence>
<dbReference type="InterPro" id="IPR011990">
    <property type="entry name" value="TPR-like_helical_dom_sf"/>
</dbReference>
<evidence type="ECO:0000256" key="1">
    <source>
        <dbReference type="ARBA" id="ARBA00004370"/>
    </source>
</evidence>
<organism evidence="8 9">
    <name type="scientific">Fulvimarina endophytica</name>
    <dbReference type="NCBI Taxonomy" id="2293836"/>
    <lineage>
        <taxon>Bacteria</taxon>
        <taxon>Pseudomonadati</taxon>
        <taxon>Pseudomonadota</taxon>
        <taxon>Alphaproteobacteria</taxon>
        <taxon>Hyphomicrobiales</taxon>
        <taxon>Aurantimonadaceae</taxon>
        <taxon>Fulvimarina</taxon>
    </lineage>
</organism>
<evidence type="ECO:0000256" key="5">
    <source>
        <dbReference type="SAM" id="MobiDB-lite"/>
    </source>
</evidence>
<proteinExistence type="predicted"/>
<feature type="region of interest" description="Disordered" evidence="5">
    <location>
        <begin position="448"/>
        <end position="519"/>
    </location>
</feature>
<dbReference type="AlphaFoldDB" id="A0A371X1M3"/>
<dbReference type="EMBL" id="QURL01000005">
    <property type="protein sequence ID" value="RFC63121.1"/>
    <property type="molecule type" value="Genomic_DNA"/>
</dbReference>
<comment type="subcellular location">
    <subcellularLocation>
        <location evidence="1">Membrane</location>
    </subcellularLocation>
</comment>
<evidence type="ECO:0000259" key="7">
    <source>
        <dbReference type="Pfam" id="PF07219"/>
    </source>
</evidence>
<gene>
    <name evidence="8" type="ORF">DYI37_14435</name>
</gene>
<feature type="domain" description="HemY N-terminal" evidence="7">
    <location>
        <begin position="27"/>
        <end position="132"/>
    </location>
</feature>
<comment type="caution">
    <text evidence="8">The sequence shown here is derived from an EMBL/GenBank/DDBJ whole genome shotgun (WGS) entry which is preliminary data.</text>
</comment>
<name>A0A371X1M3_9HYPH</name>
<evidence type="ECO:0000256" key="6">
    <source>
        <dbReference type="SAM" id="Phobius"/>
    </source>
</evidence>
<keyword evidence="3 6" id="KW-1133">Transmembrane helix</keyword>
<feature type="compositionally biased region" description="Basic and acidic residues" evidence="5">
    <location>
        <begin position="508"/>
        <end position="519"/>
    </location>
</feature>
<accession>A0A371X1M3</accession>
<reference evidence="8 9" key="1">
    <citation type="submission" date="2018-08" db="EMBL/GenBank/DDBJ databases">
        <title>Fulvimarina sp. 85, whole genome shotgun sequence.</title>
        <authorList>
            <person name="Tuo L."/>
        </authorList>
    </citation>
    <scope>NUCLEOTIDE SEQUENCE [LARGE SCALE GENOMIC DNA]</scope>
    <source>
        <strain evidence="8 9">85</strain>
    </source>
</reference>